<dbReference type="InterPro" id="IPR011706">
    <property type="entry name" value="Cu-oxidase_C"/>
</dbReference>
<evidence type="ECO:0000256" key="3">
    <source>
        <dbReference type="ARBA" id="ARBA00023002"/>
    </source>
</evidence>
<proteinExistence type="predicted"/>
<keyword evidence="3" id="KW-0560">Oxidoreductase</keyword>
<accession>A0A8B6X6I1</accession>
<dbReference type="InterPro" id="IPR011707">
    <property type="entry name" value="Cu-oxidase-like_N"/>
</dbReference>
<feature type="domain" description="Plastocyanin-like" evidence="5">
    <location>
        <begin position="93"/>
        <end position="165"/>
    </location>
</feature>
<organism evidence="6 7">
    <name type="scientific">Derxia gummosa DSM 723</name>
    <dbReference type="NCBI Taxonomy" id="1121388"/>
    <lineage>
        <taxon>Bacteria</taxon>
        <taxon>Pseudomonadati</taxon>
        <taxon>Pseudomonadota</taxon>
        <taxon>Betaproteobacteria</taxon>
        <taxon>Burkholderiales</taxon>
        <taxon>Alcaligenaceae</taxon>
        <taxon>Derxia</taxon>
    </lineage>
</organism>
<reference evidence="7" key="5">
    <citation type="submission" date="2025-08" db="UniProtKB">
        <authorList>
            <consortium name="RefSeq"/>
        </authorList>
    </citation>
    <scope>IDENTIFICATION</scope>
</reference>
<dbReference type="InterPro" id="IPR002355">
    <property type="entry name" value="Cu_oxidase_Cu_BS"/>
</dbReference>
<keyword evidence="6" id="KW-1185">Reference proteome</keyword>
<dbReference type="RefSeq" id="WP_028312921.1">
    <property type="nucleotide sequence ID" value="NZ_KI519499.1"/>
</dbReference>
<keyword evidence="2" id="KW-0479">Metal-binding</keyword>
<evidence type="ECO:0000313" key="6">
    <source>
        <dbReference type="Proteomes" id="UP000675920"/>
    </source>
</evidence>
<dbReference type="EC" id="1.-.-.-" evidence="7"/>
<evidence type="ECO:0000256" key="2">
    <source>
        <dbReference type="ARBA" id="ARBA00022723"/>
    </source>
</evidence>
<dbReference type="InterPro" id="IPR045087">
    <property type="entry name" value="Cu-oxidase_fam"/>
</dbReference>
<dbReference type="PROSITE" id="PS00079">
    <property type="entry name" value="MULTICOPPER_OXIDASE1"/>
    <property type="match status" value="1"/>
</dbReference>
<feature type="domain" description="Plastocyanin-like" evidence="4">
    <location>
        <begin position="470"/>
        <end position="584"/>
    </location>
</feature>
<dbReference type="PANTHER" id="PTHR11709:SF518">
    <property type="entry name" value="MULTICOPPER OXIDASE"/>
    <property type="match status" value="1"/>
</dbReference>
<evidence type="ECO:0000259" key="4">
    <source>
        <dbReference type="Pfam" id="PF07731"/>
    </source>
</evidence>
<reference evidence="7" key="1">
    <citation type="journal article" date="1991" name="FEBS Lett.">
        <title>A structure-derived sequence pattern for the detection of type I copper binding domains in distantly related proteins.</title>
        <authorList>
            <person name="Ouzounis C."/>
            <person name="Sander C."/>
        </authorList>
    </citation>
    <scope>NUCLEOTIDE SEQUENCE</scope>
</reference>
<evidence type="ECO:0000256" key="1">
    <source>
        <dbReference type="ARBA" id="ARBA00004418"/>
    </source>
</evidence>
<name>A0A8B6X6I1_9BURK</name>
<dbReference type="GO" id="GO:0042597">
    <property type="term" value="C:periplasmic space"/>
    <property type="evidence" value="ECO:0007669"/>
    <property type="project" value="UniProtKB-SubCell"/>
</dbReference>
<dbReference type="InterPro" id="IPR033138">
    <property type="entry name" value="Cu_oxidase_CS"/>
</dbReference>
<dbReference type="Gene3D" id="2.60.40.420">
    <property type="entry name" value="Cupredoxins - blue copper proteins"/>
    <property type="match status" value="3"/>
</dbReference>
<reference evidence="7" key="4">
    <citation type="journal article" date="2010" name="J. Biol. Inorg. Chem.">
        <title>Multicopper oxidases: a workshop on copper coordination chemistry, electron transfer, and metallophysiology.</title>
        <authorList>
            <person name="Kosman D.J."/>
        </authorList>
    </citation>
    <scope>NUCLEOTIDE SEQUENCE</scope>
</reference>
<evidence type="ECO:0000259" key="5">
    <source>
        <dbReference type="Pfam" id="PF07732"/>
    </source>
</evidence>
<dbReference type="InterPro" id="IPR008972">
    <property type="entry name" value="Cupredoxin"/>
</dbReference>
<dbReference type="AlphaFoldDB" id="A0A8B6X6I1"/>
<reference evidence="7" key="3">
    <citation type="journal article" date="2005" name="Dalton Trans.">
        <title>Dioxygen reduction by multi-copper oxidases; a structural perspective.</title>
        <authorList>
            <person name="Bento I."/>
            <person name="Martins L.O."/>
            <person name="Gato Lopes G."/>
            <person name="Armenia Carrondo M."/>
            <person name="Lindley P.F."/>
        </authorList>
    </citation>
    <scope>NUCLEOTIDE SEQUENCE</scope>
</reference>
<dbReference type="PANTHER" id="PTHR11709">
    <property type="entry name" value="MULTI-COPPER OXIDASE"/>
    <property type="match status" value="1"/>
</dbReference>
<dbReference type="Pfam" id="PF07731">
    <property type="entry name" value="Cu-oxidase_2"/>
    <property type="match status" value="1"/>
</dbReference>
<evidence type="ECO:0000313" key="7">
    <source>
        <dbReference type="RefSeq" id="WP_028312921.1"/>
    </source>
</evidence>
<protein>
    <submittedName>
        <fullName evidence="7">Multicopper oxidase family protein</fullName>
        <ecNumber evidence="7">1.-.-.-</ecNumber>
    </submittedName>
</protein>
<dbReference type="GO" id="GO:0005507">
    <property type="term" value="F:copper ion binding"/>
    <property type="evidence" value="ECO:0007669"/>
    <property type="project" value="InterPro"/>
</dbReference>
<reference evidence="7" key="2">
    <citation type="journal article" date="2003" name="FEBS Lett.">
        <title>Novel types of two-domain multi-copper oxidases: possible missing links in the evolution.</title>
        <authorList>
            <person name="Nakamura K."/>
            <person name="Kawabata T."/>
            <person name="Yura K."/>
            <person name="Go N."/>
        </authorList>
    </citation>
    <scope>NUCLEOTIDE SEQUENCE</scope>
</reference>
<comment type="subcellular location">
    <subcellularLocation>
        <location evidence="1">Periplasm</location>
    </subcellularLocation>
</comment>
<dbReference type="SUPFAM" id="SSF49503">
    <property type="entry name" value="Cupredoxins"/>
    <property type="match status" value="3"/>
</dbReference>
<dbReference type="Pfam" id="PF07732">
    <property type="entry name" value="Cu-oxidase_3"/>
    <property type="match status" value="1"/>
</dbReference>
<dbReference type="PROSITE" id="PS00080">
    <property type="entry name" value="MULTICOPPER_OXIDASE2"/>
    <property type="match status" value="1"/>
</dbReference>
<dbReference type="Proteomes" id="UP000675920">
    <property type="component" value="Unplaced"/>
</dbReference>
<sequence>MIYASNGVVGGKLAAWFDGDPSGGNITGRYCLLHTDVYGRTREAPVIRLKPGERIGFTAENHMPSTPITAAHAWNPALGTPCTPEAVMRSFAFNLHMHGTSAMPGCGSDEVITTVVQPGGSWTYDMRFPSNSPPGMDWYHPHIHTLAQDQMLGGMTGAVIVDNPAQLPNVVRNLRERVLIIRDQDRAPAPSGVSYIERPDVLADRALPRTQRSIFNALNQPATDAELDKLLAGGTLLVTQDGGKSVRPAVVPPWKDLSVNWVSPRFQPTAAGVAGYAAPGVIKMEGRREFWRVANASADSYVRLQVRYSGTPKTFWVASMDGVPLAGAGGSYLFDPLNPLGVLLGLGESPDKLLPRTELLLPPGGRAEFVIDAPLIGQTAEVVSLAYETAADSNPQRTLAWVQAPSLLSLLTTSLTFGTTLGQSRTRFVDTASLVPAAKSHHALYFSQNDDAGEFYITEDASTDPDPGPEKAFGMRDGPSIVVPPGAVQQWRIENRATEAHVFHIHQIRFRVLARLPVADAQTQEMDRMALRDTIELPAWSGSGPYPAVTLRMYFNESDIRGNFVYHCHILEHEDNGMMAILRVGSPVTVASAKVRAAQQLAEAGRRVDPLGLGYRSGKVAFTRGRWLAANSLRDEAAERLENSGGLWNAIRDRDGRVLDPAQCRTTRRGEKSALLRGASVVQ</sequence>
<dbReference type="GO" id="GO:0016491">
    <property type="term" value="F:oxidoreductase activity"/>
    <property type="evidence" value="ECO:0007669"/>
    <property type="project" value="UniProtKB-KW"/>
</dbReference>